<gene>
    <name evidence="2" type="ORF">DEO72_LG1g667</name>
    <name evidence="3" type="ORF">DEO72_LG1g670</name>
</gene>
<dbReference type="EMBL" id="CP039345">
    <property type="protein sequence ID" value="QCD77045.1"/>
    <property type="molecule type" value="Genomic_DNA"/>
</dbReference>
<reference evidence="3 4" key="1">
    <citation type="submission" date="2019-04" db="EMBL/GenBank/DDBJ databases">
        <title>An improved genome assembly and genetic linkage map for asparagus bean, Vigna unguiculata ssp. sesquipedialis.</title>
        <authorList>
            <person name="Xia Q."/>
            <person name="Zhang R."/>
            <person name="Dong Y."/>
        </authorList>
    </citation>
    <scope>NUCLEOTIDE SEQUENCE [LARGE SCALE GENOMIC DNA]</scope>
    <source>
        <tissue evidence="3">Leaf</tissue>
    </source>
</reference>
<dbReference type="PANTHER" id="PTHR48236:SF1">
    <property type="entry name" value="COX19-LIKE CHCH FAMILY PROTEIN"/>
    <property type="match status" value="1"/>
</dbReference>
<dbReference type="Proteomes" id="UP000501690">
    <property type="component" value="Linkage Group LG1"/>
</dbReference>
<accession>A0A4D6KI62</accession>
<evidence type="ECO:0000313" key="4">
    <source>
        <dbReference type="Proteomes" id="UP000501690"/>
    </source>
</evidence>
<feature type="region of interest" description="Disordered" evidence="1">
    <location>
        <begin position="33"/>
        <end position="64"/>
    </location>
</feature>
<organism evidence="3 4">
    <name type="scientific">Vigna unguiculata</name>
    <name type="common">Cowpea</name>
    <dbReference type="NCBI Taxonomy" id="3917"/>
    <lineage>
        <taxon>Eukaryota</taxon>
        <taxon>Viridiplantae</taxon>
        <taxon>Streptophyta</taxon>
        <taxon>Embryophyta</taxon>
        <taxon>Tracheophyta</taxon>
        <taxon>Spermatophyta</taxon>
        <taxon>Magnoliopsida</taxon>
        <taxon>eudicotyledons</taxon>
        <taxon>Gunneridae</taxon>
        <taxon>Pentapetalae</taxon>
        <taxon>rosids</taxon>
        <taxon>fabids</taxon>
        <taxon>Fabales</taxon>
        <taxon>Fabaceae</taxon>
        <taxon>Papilionoideae</taxon>
        <taxon>50 kb inversion clade</taxon>
        <taxon>NPAAA clade</taxon>
        <taxon>indigoferoid/millettioid clade</taxon>
        <taxon>Phaseoleae</taxon>
        <taxon>Vigna</taxon>
    </lineage>
</organism>
<dbReference type="EMBL" id="CP039345">
    <property type="protein sequence ID" value="QCD77048.1"/>
    <property type="molecule type" value="Genomic_DNA"/>
</dbReference>
<evidence type="ECO:0000313" key="3">
    <source>
        <dbReference type="EMBL" id="QCD77048.1"/>
    </source>
</evidence>
<protein>
    <submittedName>
        <fullName evidence="3">Uncharacterized protein</fullName>
    </submittedName>
</protein>
<evidence type="ECO:0000313" key="2">
    <source>
        <dbReference type="EMBL" id="QCD77045.1"/>
    </source>
</evidence>
<keyword evidence="4" id="KW-1185">Reference proteome</keyword>
<evidence type="ECO:0000256" key="1">
    <source>
        <dbReference type="SAM" id="MobiDB-lite"/>
    </source>
</evidence>
<dbReference type="AlphaFoldDB" id="A0A4D6KI62"/>
<sequence length="130" mass="15072">MAAPARFIKPKRGEFPPEEFEILRQKVKMEQLPENLSETKRLAPSPPPPGGIHHQRDVDDDDENVNQLDECSSLYRLMQDCVVRSNRNWKVCQPESLSSIIVFELTIVELLTEVHALRECFEKRKNMQGK</sequence>
<proteinExistence type="predicted"/>
<name>A0A4D6KI62_VIGUN</name>
<dbReference type="PANTHER" id="PTHR48236">
    <property type="entry name" value="COX19-LIKE CHCH FAMILY PROTEIN"/>
    <property type="match status" value="1"/>
</dbReference>